<dbReference type="PROSITE" id="PS51269">
    <property type="entry name" value="COMM"/>
    <property type="match status" value="1"/>
</dbReference>
<evidence type="ECO:0000313" key="5">
    <source>
        <dbReference type="EMBL" id="CAE2317738.1"/>
    </source>
</evidence>
<comment type="similarity">
    <text evidence="3">Belongs to the COMM domain-containing protein 1 family.</text>
</comment>
<name>A0A7S4NYB1_9EUKA</name>
<dbReference type="Pfam" id="PF07258">
    <property type="entry name" value="COMM_domain"/>
    <property type="match status" value="1"/>
</dbReference>
<comment type="function">
    <text evidence="2">Scaffold protein in the commander complex that is essential for endosomal recycling of transmembrane cargos; the commander complex is composed of the CCC subcomplex and the retriever subcomplex.</text>
</comment>
<dbReference type="EMBL" id="HBKR01025457">
    <property type="protein sequence ID" value="CAE2317738.1"/>
    <property type="molecule type" value="Transcribed_RNA"/>
</dbReference>
<dbReference type="GO" id="GO:0005768">
    <property type="term" value="C:endosome"/>
    <property type="evidence" value="ECO:0007669"/>
    <property type="project" value="TreeGrafter"/>
</dbReference>
<accession>A0A7S4NYB1</accession>
<gene>
    <name evidence="5" type="ORF">NAES01612_LOCUS16694</name>
</gene>
<dbReference type="GO" id="GO:0031398">
    <property type="term" value="P:positive regulation of protein ubiquitination"/>
    <property type="evidence" value="ECO:0007669"/>
    <property type="project" value="TreeGrafter"/>
</dbReference>
<dbReference type="PANTHER" id="PTHR21199:SF1">
    <property type="entry name" value="COMM DOMAIN-CONTAINING PROTEIN 1"/>
    <property type="match status" value="1"/>
</dbReference>
<proteinExistence type="inferred from homology"/>
<dbReference type="InterPro" id="IPR037351">
    <property type="entry name" value="Murr1"/>
</dbReference>
<organism evidence="5">
    <name type="scientific">Paramoeba aestuarina</name>
    <dbReference type="NCBI Taxonomy" id="180227"/>
    <lineage>
        <taxon>Eukaryota</taxon>
        <taxon>Amoebozoa</taxon>
        <taxon>Discosea</taxon>
        <taxon>Flabellinia</taxon>
        <taxon>Dactylopodida</taxon>
        <taxon>Paramoebidae</taxon>
        <taxon>Paramoeba</taxon>
    </lineage>
</organism>
<reference evidence="5" key="1">
    <citation type="submission" date="2021-01" db="EMBL/GenBank/DDBJ databases">
        <authorList>
            <person name="Corre E."/>
            <person name="Pelletier E."/>
            <person name="Niang G."/>
            <person name="Scheremetjew M."/>
            <person name="Finn R."/>
            <person name="Kale V."/>
            <person name="Holt S."/>
            <person name="Cochrane G."/>
            <person name="Meng A."/>
            <person name="Brown T."/>
            <person name="Cohen L."/>
        </authorList>
    </citation>
    <scope>NUCLEOTIDE SEQUENCE</scope>
    <source>
        <strain evidence="5">SoJaBio B1-5/56/2</strain>
    </source>
</reference>
<sequence length="178" mass="20615">MDVPKLFHAMLTGVLRRTYEDDQDMTVEFFMENIFAGQEVGAEEVAKMSTLCEKVLRKAGSMDWDPAKLEAAIENMGFSEVQKGVFVHFWKNNKAKIHNIVLEKSNWNQHLSSVEWRLDMKTTSRKESDVNEPTAIVQLNFQKKEEQSSVLFEMDKAQLEMVMNQINSIQHQIDEISK</sequence>
<evidence type="ECO:0000256" key="3">
    <source>
        <dbReference type="ARBA" id="ARBA00093455"/>
    </source>
</evidence>
<evidence type="ECO:0000256" key="1">
    <source>
        <dbReference type="ARBA" id="ARBA00016551"/>
    </source>
</evidence>
<dbReference type="GO" id="GO:1902306">
    <property type="term" value="P:negative regulation of sodium ion transmembrane transport"/>
    <property type="evidence" value="ECO:0007669"/>
    <property type="project" value="TreeGrafter"/>
</dbReference>
<dbReference type="PANTHER" id="PTHR21199">
    <property type="entry name" value="COMM DOMAIN-CONTAINING PROTEIN 1"/>
    <property type="match status" value="1"/>
</dbReference>
<feature type="domain" description="COMM" evidence="4">
    <location>
        <begin position="110"/>
        <end position="177"/>
    </location>
</feature>
<dbReference type="GO" id="GO:2000009">
    <property type="term" value="P:negative regulation of protein localization to cell surface"/>
    <property type="evidence" value="ECO:0007669"/>
    <property type="project" value="TreeGrafter"/>
</dbReference>
<dbReference type="AlphaFoldDB" id="A0A7S4NYB1"/>
<dbReference type="InterPro" id="IPR033776">
    <property type="entry name" value="COMMD1_N"/>
</dbReference>
<dbReference type="GO" id="GO:0055070">
    <property type="term" value="P:copper ion homeostasis"/>
    <property type="evidence" value="ECO:0007669"/>
    <property type="project" value="InterPro"/>
</dbReference>
<protein>
    <recommendedName>
        <fullName evidence="1">COMM domain-containing protein 1</fullName>
    </recommendedName>
</protein>
<evidence type="ECO:0000259" key="4">
    <source>
        <dbReference type="PROSITE" id="PS51269"/>
    </source>
</evidence>
<evidence type="ECO:0000256" key="2">
    <source>
        <dbReference type="ARBA" id="ARBA00093300"/>
    </source>
</evidence>
<dbReference type="InterPro" id="IPR017920">
    <property type="entry name" value="COMM"/>
</dbReference>
<dbReference type="Pfam" id="PF17221">
    <property type="entry name" value="COMMD1_N"/>
    <property type="match status" value="1"/>
</dbReference>
<dbReference type="GO" id="GO:0032434">
    <property type="term" value="P:regulation of proteasomal ubiquitin-dependent protein catabolic process"/>
    <property type="evidence" value="ECO:0007669"/>
    <property type="project" value="TreeGrafter"/>
</dbReference>